<feature type="transmembrane region" description="Helical" evidence="1">
    <location>
        <begin position="87"/>
        <end position="106"/>
    </location>
</feature>
<evidence type="ECO:0000313" key="2">
    <source>
        <dbReference type="EMBL" id="WOX26374.1"/>
    </source>
</evidence>
<evidence type="ECO:0000313" key="3">
    <source>
        <dbReference type="Proteomes" id="UP001301731"/>
    </source>
</evidence>
<feature type="transmembrane region" description="Helical" evidence="1">
    <location>
        <begin position="112"/>
        <end position="135"/>
    </location>
</feature>
<sequence length="138" mass="14163">MASSSSRTPLLPRLLKALVVSLVAVAASHVVLSDTLRLSLMGQAAAALGEAPGYSSDQAFTAAVVNTLLTMPLVLWPGMLISGERRVGPMVLVGTVSWQVAVWSGIDALGEAPGVLLPLPSLALVVAVTALAAVLRRK</sequence>
<evidence type="ECO:0008006" key="4">
    <source>
        <dbReference type="Google" id="ProtNLM"/>
    </source>
</evidence>
<dbReference type="EMBL" id="CP137573">
    <property type="protein sequence ID" value="WOX26374.1"/>
    <property type="molecule type" value="Genomic_DNA"/>
</dbReference>
<keyword evidence="1" id="KW-1133">Transmembrane helix</keyword>
<feature type="transmembrane region" description="Helical" evidence="1">
    <location>
        <begin position="57"/>
        <end position="75"/>
    </location>
</feature>
<dbReference type="Proteomes" id="UP001301731">
    <property type="component" value="Chromosome"/>
</dbReference>
<dbReference type="RefSeq" id="WP_318109369.1">
    <property type="nucleotide sequence ID" value="NZ_CP137573.1"/>
</dbReference>
<gene>
    <name evidence="2" type="ORF">R2D22_35385</name>
</gene>
<protein>
    <recommendedName>
        <fullName evidence="4">Integral membrane protein</fullName>
    </recommendedName>
</protein>
<proteinExistence type="predicted"/>
<accession>A0ABZ0M3U7</accession>
<keyword evidence="1" id="KW-0812">Transmembrane</keyword>
<keyword evidence="3" id="KW-1185">Reference proteome</keyword>
<organism evidence="2 3">
    <name type="scientific">Streptomyces solicathayae</name>
    <dbReference type="NCBI Taxonomy" id="3081768"/>
    <lineage>
        <taxon>Bacteria</taxon>
        <taxon>Bacillati</taxon>
        <taxon>Actinomycetota</taxon>
        <taxon>Actinomycetes</taxon>
        <taxon>Kitasatosporales</taxon>
        <taxon>Streptomycetaceae</taxon>
        <taxon>Streptomyces</taxon>
    </lineage>
</organism>
<evidence type="ECO:0000256" key="1">
    <source>
        <dbReference type="SAM" id="Phobius"/>
    </source>
</evidence>
<name>A0ABZ0M3U7_9ACTN</name>
<reference evidence="2 3" key="1">
    <citation type="submission" date="2023-10" db="EMBL/GenBank/DDBJ databases">
        <title>The genome sequence of Streptomyces sp. HUAS YS2.</title>
        <authorList>
            <person name="Mo P."/>
        </authorList>
    </citation>
    <scope>NUCLEOTIDE SEQUENCE [LARGE SCALE GENOMIC DNA]</scope>
    <source>
        <strain evidence="2 3">HUAS YS2</strain>
    </source>
</reference>
<keyword evidence="1" id="KW-0472">Membrane</keyword>